<dbReference type="SUPFAM" id="SSF47781">
    <property type="entry name" value="RuvA domain 2-like"/>
    <property type="match status" value="1"/>
</dbReference>
<evidence type="ECO:0000256" key="5">
    <source>
        <dbReference type="ARBA" id="ARBA00022763"/>
    </source>
</evidence>
<evidence type="ECO:0000256" key="4">
    <source>
        <dbReference type="ARBA" id="ARBA00022723"/>
    </source>
</evidence>
<comment type="catalytic activity">
    <reaction evidence="10 11 12">
        <text>NAD(+) + (deoxyribonucleotide)n-3'-hydroxyl + 5'-phospho-(deoxyribonucleotide)m = (deoxyribonucleotide)n+m + AMP + beta-nicotinamide D-nucleotide.</text>
        <dbReference type="EC" id="6.5.1.2"/>
    </reaction>
</comment>
<comment type="similarity">
    <text evidence="11">Belongs to the NAD-dependent DNA ligase family. LigA subfamily.</text>
</comment>
<keyword evidence="5 11" id="KW-0227">DNA damage</keyword>
<dbReference type="InterPro" id="IPR010994">
    <property type="entry name" value="RuvA_2-like"/>
</dbReference>
<dbReference type="Pfam" id="PF00533">
    <property type="entry name" value="BRCT"/>
    <property type="match status" value="1"/>
</dbReference>
<dbReference type="CDD" id="cd00114">
    <property type="entry name" value="LIGANc"/>
    <property type="match status" value="1"/>
</dbReference>
<dbReference type="GO" id="GO:0005829">
    <property type="term" value="C:cytosol"/>
    <property type="evidence" value="ECO:0007669"/>
    <property type="project" value="TreeGrafter"/>
</dbReference>
<dbReference type="EC" id="6.5.1.2" evidence="11 12"/>
<evidence type="ECO:0000256" key="7">
    <source>
        <dbReference type="ARBA" id="ARBA00022842"/>
    </source>
</evidence>
<dbReference type="Gene3D" id="3.30.470.30">
    <property type="entry name" value="DNA ligase/mRNA capping enzyme"/>
    <property type="match status" value="1"/>
</dbReference>
<feature type="domain" description="BRCT" evidence="14">
    <location>
        <begin position="597"/>
        <end position="670"/>
    </location>
</feature>
<dbReference type="InterPro" id="IPR018239">
    <property type="entry name" value="DNA_ligase_AS"/>
</dbReference>
<feature type="binding site" evidence="11">
    <location>
        <position position="434"/>
    </location>
    <ligand>
        <name>Zn(2+)</name>
        <dbReference type="ChEBI" id="CHEBI:29105"/>
    </ligand>
</feature>
<evidence type="ECO:0000256" key="10">
    <source>
        <dbReference type="ARBA" id="ARBA00034005"/>
    </source>
</evidence>
<dbReference type="SUPFAM" id="SSF50249">
    <property type="entry name" value="Nucleic acid-binding proteins"/>
    <property type="match status" value="1"/>
</dbReference>
<dbReference type="Gene3D" id="1.10.287.610">
    <property type="entry name" value="Helix hairpin bin"/>
    <property type="match status" value="1"/>
</dbReference>
<evidence type="ECO:0000256" key="11">
    <source>
        <dbReference type="HAMAP-Rule" id="MF_01588"/>
    </source>
</evidence>
<evidence type="ECO:0000256" key="2">
    <source>
        <dbReference type="ARBA" id="ARBA00022598"/>
    </source>
</evidence>
<dbReference type="InterPro" id="IPR013839">
    <property type="entry name" value="DNAligase_adenylation"/>
</dbReference>
<dbReference type="GO" id="GO:0046872">
    <property type="term" value="F:metal ion binding"/>
    <property type="evidence" value="ECO:0007669"/>
    <property type="project" value="UniProtKB-KW"/>
</dbReference>
<keyword evidence="8 11" id="KW-0520">NAD</keyword>
<evidence type="ECO:0000256" key="12">
    <source>
        <dbReference type="RuleBase" id="RU000618"/>
    </source>
</evidence>
<feature type="binding site" evidence="11">
    <location>
        <position position="439"/>
    </location>
    <ligand>
        <name>Zn(2+)</name>
        <dbReference type="ChEBI" id="CHEBI:29105"/>
    </ligand>
</feature>
<feature type="binding site" evidence="11">
    <location>
        <begin position="37"/>
        <end position="41"/>
    </location>
    <ligand>
        <name>NAD(+)</name>
        <dbReference type="ChEBI" id="CHEBI:57540"/>
    </ligand>
</feature>
<dbReference type="GO" id="GO:0003911">
    <property type="term" value="F:DNA ligase (NAD+) activity"/>
    <property type="evidence" value="ECO:0007669"/>
    <property type="project" value="UniProtKB-UniRule"/>
</dbReference>
<evidence type="ECO:0000256" key="9">
    <source>
        <dbReference type="ARBA" id="ARBA00023204"/>
    </source>
</evidence>
<dbReference type="Gene3D" id="6.20.10.30">
    <property type="match status" value="1"/>
</dbReference>
<evidence type="ECO:0000256" key="3">
    <source>
        <dbReference type="ARBA" id="ARBA00022705"/>
    </source>
</evidence>
<feature type="binding site" evidence="11">
    <location>
        <position position="179"/>
    </location>
    <ligand>
        <name>NAD(+)</name>
        <dbReference type="ChEBI" id="CHEBI:57540"/>
    </ligand>
</feature>
<comment type="function">
    <text evidence="1 11">DNA ligase that catalyzes the formation of phosphodiester linkages between 5'-phosphoryl and 3'-hydroxyl groups in double-stranded DNA using NAD as a coenzyme and as the energy source for the reaction. It is essential for DNA replication and repair of damaged DNA.</text>
</comment>
<keyword evidence="3 11" id="KW-0235">DNA replication</keyword>
<evidence type="ECO:0000259" key="14">
    <source>
        <dbReference type="PROSITE" id="PS50172"/>
    </source>
</evidence>
<protein>
    <recommendedName>
        <fullName evidence="11 12">DNA ligase</fullName>
        <ecNumber evidence="11 12">6.5.1.2</ecNumber>
    </recommendedName>
    <alternativeName>
        <fullName evidence="11">Polydeoxyribonucleotide synthase [NAD(+)]</fullName>
    </alternativeName>
</protein>
<dbReference type="GO" id="GO:0006281">
    <property type="term" value="P:DNA repair"/>
    <property type="evidence" value="ECO:0007669"/>
    <property type="project" value="UniProtKB-KW"/>
</dbReference>
<accession>A0A6J4L2J3</accession>
<reference evidence="15" key="1">
    <citation type="submission" date="2020-02" db="EMBL/GenBank/DDBJ databases">
        <authorList>
            <person name="Meier V. D."/>
        </authorList>
    </citation>
    <scope>NUCLEOTIDE SEQUENCE</scope>
    <source>
        <strain evidence="15">AVDCRST_MAG89</strain>
    </source>
</reference>
<dbReference type="InterPro" id="IPR001679">
    <property type="entry name" value="DNA_ligase"/>
</dbReference>
<dbReference type="Gene3D" id="2.40.50.140">
    <property type="entry name" value="Nucleic acid-binding proteins"/>
    <property type="match status" value="1"/>
</dbReference>
<dbReference type="SMART" id="SM00278">
    <property type="entry name" value="HhH1"/>
    <property type="match status" value="3"/>
</dbReference>
<evidence type="ECO:0000256" key="13">
    <source>
        <dbReference type="SAM" id="MobiDB-lite"/>
    </source>
</evidence>
<keyword evidence="9 11" id="KW-0234">DNA repair</keyword>
<dbReference type="Gene3D" id="1.10.150.20">
    <property type="entry name" value="5' to 3' exonuclease, C-terminal subdomain"/>
    <property type="match status" value="2"/>
</dbReference>
<dbReference type="Gene3D" id="3.40.50.10190">
    <property type="entry name" value="BRCT domain"/>
    <property type="match status" value="1"/>
</dbReference>
<feature type="binding site" evidence="11">
    <location>
        <position position="141"/>
    </location>
    <ligand>
        <name>NAD(+)</name>
        <dbReference type="ChEBI" id="CHEBI:57540"/>
    </ligand>
</feature>
<evidence type="ECO:0000256" key="6">
    <source>
        <dbReference type="ARBA" id="ARBA00022833"/>
    </source>
</evidence>
<dbReference type="NCBIfam" id="TIGR00575">
    <property type="entry name" value="dnlj"/>
    <property type="match status" value="1"/>
</dbReference>
<dbReference type="Pfam" id="PF14520">
    <property type="entry name" value="HHH_5"/>
    <property type="match status" value="1"/>
</dbReference>
<dbReference type="InterPro" id="IPR036420">
    <property type="entry name" value="BRCT_dom_sf"/>
</dbReference>
<feature type="binding site" evidence="11">
    <location>
        <position position="118"/>
    </location>
    <ligand>
        <name>NAD(+)</name>
        <dbReference type="ChEBI" id="CHEBI:57540"/>
    </ligand>
</feature>
<keyword evidence="7 11" id="KW-0460">Magnesium</keyword>
<sequence>MSPAAPPQAAARAAELRETIEQANHEYYVLDAPTRSDAEYDRLFRELRELEAAHPELRTADSPTQRVGAEPASRLEKTEHLAPMLSLDNAFGPDELRAWEVRNARIADEVLAAGYVAEPKIDGLAIALTYEDGVLVRGATRGNGTIGEDVTRNLRTIREIPLRLRGGAPVPRRMEVRGEVYFSLSGFAALNQRRAAEGHATFANPRNAAAGSLRQLDPAVTASRPLRFFAYAVETDGRDPLPFGTQWELLEALRAWGQPVNPLARPCADLEAVLAFVNEFEGSRAELDYEVDGAVIKVNPLALHDELGIVGGRDPRWAIAYKYAPALAVTTLRSIQLNVGRTGALNPYAVLEPVEVGGVIVKLATLHNEDDIRRKDLRAGEKVLVKRAGEVIPQVVGPVLEEGQVRAEEFRMPDHCPSCGTPVERPEGEAMLYCPNSACPARIYWGLAHFVSRGAMDIRGLGERTIATLLERGMVRDVGDIYALTEEQLLTLEGFKAKSAQNLLAGIEASKQQGLARVLFGLGVRHVGEIAAQTLARHFGSMERLAAASTEEIEAVHTIGHTMAEALHSWLAEPRNQEVVAKLDAAGVRMTEERTEPAQGPFTGKAFVITGTHPTMTRPQMEEFIQQRGGRVAGSVSKKTDYLVAGEDAGSKLAKARELGIRELSEADLLALPELLAAGPAGADPDPSTEPAAVAGGAVQESLL</sequence>
<dbReference type="SUPFAM" id="SSF56091">
    <property type="entry name" value="DNA ligase/mRNA capping enzyme, catalytic domain"/>
    <property type="match status" value="1"/>
</dbReference>
<dbReference type="PROSITE" id="PS01056">
    <property type="entry name" value="DNA_LIGASE_N2"/>
    <property type="match status" value="1"/>
</dbReference>
<keyword evidence="2 11" id="KW-0436">Ligase</keyword>
<dbReference type="FunFam" id="1.10.287.610:FF:000002">
    <property type="entry name" value="DNA ligase"/>
    <property type="match status" value="1"/>
</dbReference>
<organism evidence="15">
    <name type="scientific">uncultured Gemmatimonadota bacterium</name>
    <dbReference type="NCBI Taxonomy" id="203437"/>
    <lineage>
        <taxon>Bacteria</taxon>
        <taxon>Pseudomonadati</taxon>
        <taxon>Gemmatimonadota</taxon>
        <taxon>environmental samples</taxon>
    </lineage>
</organism>
<name>A0A6J4L2J3_9BACT</name>
<dbReference type="Pfam" id="PF03120">
    <property type="entry name" value="OB_DNA_ligase"/>
    <property type="match status" value="1"/>
</dbReference>
<dbReference type="SUPFAM" id="SSF52113">
    <property type="entry name" value="BRCT domain"/>
    <property type="match status" value="1"/>
</dbReference>
<keyword evidence="6 11" id="KW-0862">Zinc</keyword>
<feature type="binding site" evidence="11">
    <location>
        <position position="416"/>
    </location>
    <ligand>
        <name>Zn(2+)</name>
        <dbReference type="ChEBI" id="CHEBI:29105"/>
    </ligand>
</feature>
<dbReference type="GO" id="GO:0006260">
    <property type="term" value="P:DNA replication"/>
    <property type="evidence" value="ECO:0007669"/>
    <property type="project" value="UniProtKB-KW"/>
</dbReference>
<feature type="binding site" evidence="11">
    <location>
        <position position="419"/>
    </location>
    <ligand>
        <name>Zn(2+)</name>
        <dbReference type="ChEBI" id="CHEBI:29105"/>
    </ligand>
</feature>
<feature type="binding site" evidence="11">
    <location>
        <position position="297"/>
    </location>
    <ligand>
        <name>NAD(+)</name>
        <dbReference type="ChEBI" id="CHEBI:57540"/>
    </ligand>
</feature>
<dbReference type="PANTHER" id="PTHR23389">
    <property type="entry name" value="CHROMOSOME TRANSMISSION FIDELITY FACTOR 18"/>
    <property type="match status" value="1"/>
</dbReference>
<dbReference type="AlphaFoldDB" id="A0A6J4L2J3"/>
<dbReference type="Pfam" id="PF03119">
    <property type="entry name" value="DNA_ligase_ZBD"/>
    <property type="match status" value="1"/>
</dbReference>
<dbReference type="InterPro" id="IPR001357">
    <property type="entry name" value="BRCT_dom"/>
</dbReference>
<dbReference type="InterPro" id="IPR012340">
    <property type="entry name" value="NA-bd_OB-fold"/>
</dbReference>
<dbReference type="InterPro" id="IPR003583">
    <property type="entry name" value="Hlx-hairpin-Hlx_DNA-bd_motif"/>
</dbReference>
<dbReference type="CDD" id="cd17748">
    <property type="entry name" value="BRCT_DNA_ligase_like"/>
    <property type="match status" value="1"/>
</dbReference>
<dbReference type="GO" id="GO:0003677">
    <property type="term" value="F:DNA binding"/>
    <property type="evidence" value="ECO:0007669"/>
    <property type="project" value="InterPro"/>
</dbReference>
<dbReference type="InterPro" id="IPR004149">
    <property type="entry name" value="Znf_DNAligase_C4"/>
</dbReference>
<dbReference type="Pfam" id="PF01653">
    <property type="entry name" value="DNA_ligase_aden"/>
    <property type="match status" value="1"/>
</dbReference>
<gene>
    <name evidence="11" type="primary">ligA</name>
    <name evidence="15" type="ORF">AVDCRST_MAG89-1624</name>
</gene>
<dbReference type="EMBL" id="CADCTV010000349">
    <property type="protein sequence ID" value="CAA9320561.1"/>
    <property type="molecule type" value="Genomic_DNA"/>
</dbReference>
<dbReference type="NCBIfam" id="NF005932">
    <property type="entry name" value="PRK07956.1"/>
    <property type="match status" value="1"/>
</dbReference>
<evidence type="ECO:0000313" key="15">
    <source>
        <dbReference type="EMBL" id="CAA9320561.1"/>
    </source>
</evidence>
<dbReference type="FunFam" id="1.10.150.20:FF:000006">
    <property type="entry name" value="DNA ligase"/>
    <property type="match status" value="1"/>
</dbReference>
<dbReference type="SMART" id="SM00532">
    <property type="entry name" value="LIGANc"/>
    <property type="match status" value="1"/>
</dbReference>
<dbReference type="SMART" id="SM00292">
    <property type="entry name" value="BRCT"/>
    <property type="match status" value="1"/>
</dbReference>
<keyword evidence="4 11" id="KW-0479">Metal-binding</keyword>
<feature type="binding site" evidence="11">
    <location>
        <begin position="86"/>
        <end position="87"/>
    </location>
    <ligand>
        <name>NAD(+)</name>
        <dbReference type="ChEBI" id="CHEBI:57540"/>
    </ligand>
</feature>
<evidence type="ECO:0000256" key="8">
    <source>
        <dbReference type="ARBA" id="ARBA00023027"/>
    </source>
</evidence>
<dbReference type="InterPro" id="IPR013840">
    <property type="entry name" value="DNAligase_N"/>
</dbReference>
<dbReference type="Pfam" id="PF12826">
    <property type="entry name" value="HHH_2"/>
    <property type="match status" value="1"/>
</dbReference>
<dbReference type="PROSITE" id="PS50172">
    <property type="entry name" value="BRCT"/>
    <property type="match status" value="1"/>
</dbReference>
<dbReference type="FunFam" id="1.10.150.20:FF:000007">
    <property type="entry name" value="DNA ligase"/>
    <property type="match status" value="1"/>
</dbReference>
<feature type="binding site" evidence="11">
    <location>
        <position position="322"/>
    </location>
    <ligand>
        <name>NAD(+)</name>
        <dbReference type="ChEBI" id="CHEBI:57540"/>
    </ligand>
</feature>
<feature type="region of interest" description="Disordered" evidence="13">
    <location>
        <begin position="680"/>
        <end position="704"/>
    </location>
</feature>
<keyword evidence="11" id="KW-0464">Manganese</keyword>
<dbReference type="PIRSF" id="PIRSF001604">
    <property type="entry name" value="LigA"/>
    <property type="match status" value="1"/>
</dbReference>
<dbReference type="InterPro" id="IPR033136">
    <property type="entry name" value="DNA_ligase_CS"/>
</dbReference>
<dbReference type="FunFam" id="3.30.470.30:FF:000001">
    <property type="entry name" value="DNA ligase"/>
    <property type="match status" value="1"/>
</dbReference>
<dbReference type="PROSITE" id="PS01055">
    <property type="entry name" value="DNA_LIGASE_N1"/>
    <property type="match status" value="1"/>
</dbReference>
<dbReference type="InterPro" id="IPR041663">
    <property type="entry name" value="DisA/LigA_HHH"/>
</dbReference>
<proteinExistence type="inferred from homology"/>
<evidence type="ECO:0000256" key="1">
    <source>
        <dbReference type="ARBA" id="ARBA00004067"/>
    </source>
</evidence>
<dbReference type="InterPro" id="IPR004150">
    <property type="entry name" value="NAD_DNA_ligase_OB"/>
</dbReference>
<feature type="active site" description="N6-AMP-lysine intermediate" evidence="11">
    <location>
        <position position="120"/>
    </location>
</feature>
<dbReference type="HAMAP" id="MF_01588">
    <property type="entry name" value="DNA_ligase_A"/>
    <property type="match status" value="1"/>
</dbReference>
<dbReference type="PANTHER" id="PTHR23389:SF9">
    <property type="entry name" value="DNA LIGASE"/>
    <property type="match status" value="1"/>
</dbReference>
<comment type="cofactor">
    <cofactor evidence="11">
        <name>Mg(2+)</name>
        <dbReference type="ChEBI" id="CHEBI:18420"/>
    </cofactor>
    <cofactor evidence="11">
        <name>Mn(2+)</name>
        <dbReference type="ChEBI" id="CHEBI:29035"/>
    </cofactor>
</comment>